<sequence>MGTPRFTPEFKEEAVRQITERGYSVTEVSERLGVSAHSLYKWLRAIKPDNSEQYARDLLEAKTEILKLRAQLKHTEGERDILKQAETGTRVEEVCRKMGISEATFYIYGLPPFCKY</sequence>
<reference evidence="3 4" key="2">
    <citation type="journal article" date="2012" name="J. Bacteriol.">
        <title>Genome Sequence of Edwardsiella ictaluri 93-146, a Strain Associated with a Natural Channel Catfish Outbreak of Enteric Septicemia of Catfish.</title>
        <authorList>
            <person name="Williams M.L."/>
            <person name="Gillaspy A.F."/>
            <person name="Dyer D.W."/>
            <person name="Thune R.L."/>
            <person name="Waldbieser G.C."/>
            <person name="Schuster S.C."/>
            <person name="Gipson J."/>
            <person name="Zaitshik J."/>
            <person name="Landry C."/>
            <person name="Banes M.M."/>
            <person name="Lawrence M.L."/>
        </authorList>
    </citation>
    <scope>NUCLEOTIDE SEQUENCE [LARGE SCALE GENOMIC DNA]</scope>
    <source>
        <strain evidence="3 4">93-146</strain>
    </source>
</reference>
<dbReference type="GO" id="GO:0003677">
    <property type="term" value="F:DNA binding"/>
    <property type="evidence" value="ECO:0007669"/>
    <property type="project" value="InterPro"/>
</dbReference>
<proteinExistence type="inferred from homology"/>
<protein>
    <submittedName>
        <fullName evidence="3">Transposase, IS3/IS911 family protein</fullName>
    </submittedName>
</protein>
<feature type="coiled-coil region" evidence="2">
    <location>
        <begin position="51"/>
        <end position="85"/>
    </location>
</feature>
<dbReference type="KEGG" id="eic:NT01EI_2699"/>
<dbReference type="HOGENOM" id="CLU_027402_33_2_6"/>
<dbReference type="EMBL" id="CP001600">
    <property type="protein sequence ID" value="ACR69867.1"/>
    <property type="molecule type" value="Genomic_DNA"/>
</dbReference>
<dbReference type="PANTHER" id="PTHR33215:SF13">
    <property type="entry name" value="PROTEIN DISTAL ANTENNA"/>
    <property type="match status" value="1"/>
</dbReference>
<accession>C5B8K6</accession>
<comment type="similarity">
    <text evidence="1">Belongs to the transposase 8 family.</text>
</comment>
<evidence type="ECO:0000313" key="4">
    <source>
        <dbReference type="Proteomes" id="UP000001485"/>
    </source>
</evidence>
<dbReference type="Gene3D" id="1.10.10.60">
    <property type="entry name" value="Homeodomain-like"/>
    <property type="match status" value="1"/>
</dbReference>
<dbReference type="InterPro" id="IPR002514">
    <property type="entry name" value="Transposase_8"/>
</dbReference>
<reference evidence="4" key="1">
    <citation type="submission" date="2009-03" db="EMBL/GenBank/DDBJ databases">
        <title>Complete genome sequence of Edwardsiella ictaluri 93-146.</title>
        <authorList>
            <person name="Williams M.L."/>
            <person name="Gillaspy A.F."/>
            <person name="Dyer D.W."/>
            <person name="Thune R.L."/>
            <person name="Waldbieser G.C."/>
            <person name="Schuster S.C."/>
            <person name="Gipson J."/>
            <person name="Zaitshik J."/>
            <person name="Landry C."/>
            <person name="Lawrence M.L."/>
        </authorList>
    </citation>
    <scope>NUCLEOTIDE SEQUENCE [LARGE SCALE GENOMIC DNA]</scope>
    <source>
        <strain evidence="4">93-146</strain>
    </source>
</reference>
<dbReference type="InterPro" id="IPR051839">
    <property type="entry name" value="RD_transcriptional_regulator"/>
</dbReference>
<gene>
    <name evidence="3" type="ordered locus">NT01EI_2699</name>
</gene>
<evidence type="ECO:0000256" key="2">
    <source>
        <dbReference type="SAM" id="Coils"/>
    </source>
</evidence>
<dbReference type="PANTHER" id="PTHR33215">
    <property type="entry name" value="PROTEIN DISTAL ANTENNA"/>
    <property type="match status" value="1"/>
</dbReference>
<evidence type="ECO:0000256" key="1">
    <source>
        <dbReference type="ARBA" id="ARBA00009964"/>
    </source>
</evidence>
<dbReference type="PATRIC" id="fig|634503.3.peg.2413"/>
<keyword evidence="2" id="KW-0175">Coiled coil</keyword>
<dbReference type="Pfam" id="PF01527">
    <property type="entry name" value="HTH_Tnp_1"/>
    <property type="match status" value="2"/>
</dbReference>
<dbReference type="SUPFAM" id="SSF46689">
    <property type="entry name" value="Homeodomain-like"/>
    <property type="match status" value="1"/>
</dbReference>
<dbReference type="Proteomes" id="UP000001485">
    <property type="component" value="Chromosome"/>
</dbReference>
<dbReference type="GO" id="GO:0006313">
    <property type="term" value="P:DNA transposition"/>
    <property type="evidence" value="ECO:0007669"/>
    <property type="project" value="InterPro"/>
</dbReference>
<dbReference type="GO" id="GO:0004803">
    <property type="term" value="F:transposase activity"/>
    <property type="evidence" value="ECO:0007669"/>
    <property type="project" value="InterPro"/>
</dbReference>
<name>C5B8K6_EDWI9</name>
<dbReference type="InterPro" id="IPR009057">
    <property type="entry name" value="Homeodomain-like_sf"/>
</dbReference>
<dbReference type="AlphaFoldDB" id="C5B8K6"/>
<evidence type="ECO:0000313" key="3">
    <source>
        <dbReference type="EMBL" id="ACR69867.1"/>
    </source>
</evidence>
<organism evidence="3 4">
    <name type="scientific">Edwardsiella ictaluri (strain 93-146)</name>
    <dbReference type="NCBI Taxonomy" id="634503"/>
    <lineage>
        <taxon>Bacteria</taxon>
        <taxon>Pseudomonadati</taxon>
        <taxon>Pseudomonadota</taxon>
        <taxon>Gammaproteobacteria</taxon>
        <taxon>Enterobacterales</taxon>
        <taxon>Hafniaceae</taxon>
        <taxon>Edwardsiella</taxon>
    </lineage>
</organism>